<reference evidence="2 3" key="2">
    <citation type="journal article" date="2012" name="PLoS Pathog.">
        <title>Diverse lifestyles and strategies of plant pathogenesis encoded in the genomes of eighteen Dothideomycetes fungi.</title>
        <authorList>
            <person name="Ohm R.A."/>
            <person name="Feau N."/>
            <person name="Henrissat B."/>
            <person name="Schoch C.L."/>
            <person name="Horwitz B.A."/>
            <person name="Barry K.W."/>
            <person name="Condon B.J."/>
            <person name="Copeland A.C."/>
            <person name="Dhillon B."/>
            <person name="Glaser F."/>
            <person name="Hesse C.N."/>
            <person name="Kosti I."/>
            <person name="LaButti K."/>
            <person name="Lindquist E.A."/>
            <person name="Lucas S."/>
            <person name="Salamov A.A."/>
            <person name="Bradshaw R.E."/>
            <person name="Ciuffetti L."/>
            <person name="Hamelin R.C."/>
            <person name="Kema G.H.J."/>
            <person name="Lawrence C."/>
            <person name="Scott J.A."/>
            <person name="Spatafora J.W."/>
            <person name="Turgeon B.G."/>
            <person name="de Wit P.J.G.M."/>
            <person name="Zhong S."/>
            <person name="Goodwin S.B."/>
            <person name="Grigoriev I.V."/>
        </authorList>
    </citation>
    <scope>NUCLEOTIDE SEQUENCE [LARGE SCALE GENOMIC DNA]</scope>
    <source>
        <strain evidence="3">NZE10 / CBS 128990</strain>
    </source>
</reference>
<gene>
    <name evidence="2" type="ORF">DOTSEDRAFT_74895</name>
</gene>
<reference evidence="3" key="1">
    <citation type="journal article" date="2012" name="PLoS Genet.">
        <title>The genomes of the fungal plant pathogens Cladosporium fulvum and Dothistroma septosporum reveal adaptation to different hosts and lifestyles but also signatures of common ancestry.</title>
        <authorList>
            <person name="de Wit P.J.G.M."/>
            <person name="van der Burgt A."/>
            <person name="Oekmen B."/>
            <person name="Stergiopoulos I."/>
            <person name="Abd-Elsalam K.A."/>
            <person name="Aerts A.L."/>
            <person name="Bahkali A.H."/>
            <person name="Beenen H.G."/>
            <person name="Chettri P."/>
            <person name="Cox M.P."/>
            <person name="Datema E."/>
            <person name="de Vries R.P."/>
            <person name="Dhillon B."/>
            <person name="Ganley A.R."/>
            <person name="Griffiths S.A."/>
            <person name="Guo Y."/>
            <person name="Hamelin R.C."/>
            <person name="Henrissat B."/>
            <person name="Kabir M.S."/>
            <person name="Jashni M.K."/>
            <person name="Kema G."/>
            <person name="Klaubauf S."/>
            <person name="Lapidus A."/>
            <person name="Levasseur A."/>
            <person name="Lindquist E."/>
            <person name="Mehrabi R."/>
            <person name="Ohm R.A."/>
            <person name="Owen T.J."/>
            <person name="Salamov A."/>
            <person name="Schwelm A."/>
            <person name="Schijlen E."/>
            <person name="Sun H."/>
            <person name="van den Burg H.A."/>
            <person name="van Ham R.C.H.J."/>
            <person name="Zhang S."/>
            <person name="Goodwin S.B."/>
            <person name="Grigoriev I.V."/>
            <person name="Collemare J."/>
            <person name="Bradshaw R.E."/>
        </authorList>
    </citation>
    <scope>NUCLEOTIDE SEQUENCE [LARGE SCALE GENOMIC DNA]</scope>
    <source>
        <strain evidence="3">NZE10 / CBS 128990</strain>
    </source>
</reference>
<dbReference type="AlphaFoldDB" id="N1PD47"/>
<sequence length="91" mass="9851">SLLLAWAIDELGQRKACKVKLRCANLATQTWPGGIIGEPLFPRLKQKSSSRPILKPRHSPTTSGDVSLFENAETTPCLGVTSTTSDCRVSL</sequence>
<dbReference type="EMBL" id="KB446544">
    <property type="protein sequence ID" value="EME40247.1"/>
    <property type="molecule type" value="Genomic_DNA"/>
</dbReference>
<feature type="region of interest" description="Disordered" evidence="1">
    <location>
        <begin position="47"/>
        <end position="67"/>
    </location>
</feature>
<feature type="non-terminal residue" evidence="2">
    <location>
        <position position="1"/>
    </location>
</feature>
<protein>
    <submittedName>
        <fullName evidence="2">Uncharacterized protein</fullName>
    </submittedName>
</protein>
<evidence type="ECO:0000313" key="3">
    <source>
        <dbReference type="Proteomes" id="UP000016933"/>
    </source>
</evidence>
<dbReference type="HOGENOM" id="CLU_2432828_0_0_1"/>
<evidence type="ECO:0000313" key="2">
    <source>
        <dbReference type="EMBL" id="EME40247.1"/>
    </source>
</evidence>
<accession>N1PD47</accession>
<feature type="compositionally biased region" description="Basic residues" evidence="1">
    <location>
        <begin position="47"/>
        <end position="58"/>
    </location>
</feature>
<proteinExistence type="predicted"/>
<evidence type="ECO:0000256" key="1">
    <source>
        <dbReference type="SAM" id="MobiDB-lite"/>
    </source>
</evidence>
<dbReference type="Proteomes" id="UP000016933">
    <property type="component" value="Unassembled WGS sequence"/>
</dbReference>
<organism evidence="2 3">
    <name type="scientific">Dothistroma septosporum (strain NZE10 / CBS 128990)</name>
    <name type="common">Red band needle blight fungus</name>
    <name type="synonym">Mycosphaerella pini</name>
    <dbReference type="NCBI Taxonomy" id="675120"/>
    <lineage>
        <taxon>Eukaryota</taxon>
        <taxon>Fungi</taxon>
        <taxon>Dikarya</taxon>
        <taxon>Ascomycota</taxon>
        <taxon>Pezizomycotina</taxon>
        <taxon>Dothideomycetes</taxon>
        <taxon>Dothideomycetidae</taxon>
        <taxon>Mycosphaerellales</taxon>
        <taxon>Mycosphaerellaceae</taxon>
        <taxon>Dothistroma</taxon>
    </lineage>
</organism>
<keyword evidence="3" id="KW-1185">Reference proteome</keyword>
<name>N1PD47_DOTSN</name>